<reference evidence="2" key="1">
    <citation type="journal article" date="2023" name="Nat. Plants">
        <title>Single-cell RNA sequencing provides a high-resolution roadmap for understanding the multicellular compartmentation of specialized metabolism.</title>
        <authorList>
            <person name="Sun S."/>
            <person name="Shen X."/>
            <person name="Li Y."/>
            <person name="Li Y."/>
            <person name="Wang S."/>
            <person name="Li R."/>
            <person name="Zhang H."/>
            <person name="Shen G."/>
            <person name="Guo B."/>
            <person name="Wei J."/>
            <person name="Xu J."/>
            <person name="St-Pierre B."/>
            <person name="Chen S."/>
            <person name="Sun C."/>
        </authorList>
    </citation>
    <scope>NUCLEOTIDE SEQUENCE [LARGE SCALE GENOMIC DNA]</scope>
</reference>
<name>A0ACC0C834_CATRO</name>
<evidence type="ECO:0000313" key="2">
    <source>
        <dbReference type="Proteomes" id="UP001060085"/>
    </source>
</evidence>
<dbReference type="EMBL" id="CM044701">
    <property type="protein sequence ID" value="KAI5680936.1"/>
    <property type="molecule type" value="Genomic_DNA"/>
</dbReference>
<organism evidence="1 2">
    <name type="scientific">Catharanthus roseus</name>
    <name type="common">Madagascar periwinkle</name>
    <name type="synonym">Vinca rosea</name>
    <dbReference type="NCBI Taxonomy" id="4058"/>
    <lineage>
        <taxon>Eukaryota</taxon>
        <taxon>Viridiplantae</taxon>
        <taxon>Streptophyta</taxon>
        <taxon>Embryophyta</taxon>
        <taxon>Tracheophyta</taxon>
        <taxon>Spermatophyta</taxon>
        <taxon>Magnoliopsida</taxon>
        <taxon>eudicotyledons</taxon>
        <taxon>Gunneridae</taxon>
        <taxon>Pentapetalae</taxon>
        <taxon>asterids</taxon>
        <taxon>lamiids</taxon>
        <taxon>Gentianales</taxon>
        <taxon>Apocynaceae</taxon>
        <taxon>Rauvolfioideae</taxon>
        <taxon>Vinceae</taxon>
        <taxon>Catharanthinae</taxon>
        <taxon>Catharanthus</taxon>
    </lineage>
</organism>
<accession>A0ACC0C834</accession>
<dbReference type="Proteomes" id="UP001060085">
    <property type="component" value="Linkage Group LG01"/>
</dbReference>
<evidence type="ECO:0000313" key="1">
    <source>
        <dbReference type="EMBL" id="KAI5680936.1"/>
    </source>
</evidence>
<proteinExistence type="predicted"/>
<comment type="caution">
    <text evidence="1">The sequence shown here is derived from an EMBL/GenBank/DDBJ whole genome shotgun (WGS) entry which is preliminary data.</text>
</comment>
<protein>
    <submittedName>
        <fullName evidence="1">Uncharacterized protein</fullName>
    </submittedName>
</protein>
<sequence length="110" mass="12749">MESFLRSSFKTLPRVIFIKLVSELYCYQVWLLRCASISFKKVSTQKAKTGEKMQLTKGCEKDGKYVYCKSGQYGKVKRHRGRRCDSMGDVYGEKFYGDIPLFYGSNDPDQ</sequence>
<keyword evidence="2" id="KW-1185">Reference proteome</keyword>
<gene>
    <name evidence="1" type="ORF">M9H77_02163</name>
</gene>